<reference evidence="2 3" key="1">
    <citation type="submission" date="2020-08" db="EMBL/GenBank/DDBJ databases">
        <title>Winkia gen. nov., sp. nov., isolated from faeces of the Anser albifrons in China.</title>
        <authorList>
            <person name="Liu Q."/>
        </authorList>
    </citation>
    <scope>NUCLEOTIDE SEQUENCE [LARGE SCALE GENOMIC DNA]</scope>
    <source>
        <strain evidence="2 3">C62</strain>
    </source>
</reference>
<dbReference type="SUPFAM" id="SSF53474">
    <property type="entry name" value="alpha/beta-Hydrolases"/>
    <property type="match status" value="2"/>
</dbReference>
<dbReference type="InterPro" id="IPR029058">
    <property type="entry name" value="AB_hydrolase_fold"/>
</dbReference>
<proteinExistence type="predicted"/>
<evidence type="ECO:0000313" key="3">
    <source>
        <dbReference type="Proteomes" id="UP000627538"/>
    </source>
</evidence>
<accession>A0A8I0GEC9</accession>
<comment type="caution">
    <text evidence="2">The sequence shown here is derived from an EMBL/GenBank/DDBJ whole genome shotgun (WGS) entry which is preliminary data.</text>
</comment>
<dbReference type="AlphaFoldDB" id="A0A8I0GEC9"/>
<dbReference type="GO" id="GO:0016787">
    <property type="term" value="F:hydrolase activity"/>
    <property type="evidence" value="ECO:0007669"/>
    <property type="project" value="UniProtKB-KW"/>
</dbReference>
<dbReference type="InterPro" id="IPR050228">
    <property type="entry name" value="Carboxylesterase_BioH"/>
</dbReference>
<name>A0A8I0GEC9_9ACTO</name>
<dbReference type="InterPro" id="IPR000073">
    <property type="entry name" value="AB_hydrolase_1"/>
</dbReference>
<dbReference type="Proteomes" id="UP000627538">
    <property type="component" value="Unassembled WGS sequence"/>
</dbReference>
<evidence type="ECO:0000259" key="1">
    <source>
        <dbReference type="Pfam" id="PF12697"/>
    </source>
</evidence>
<dbReference type="Pfam" id="PF12697">
    <property type="entry name" value="Abhydrolase_6"/>
    <property type="match status" value="1"/>
</dbReference>
<sequence length="601" mass="64687">MSRPVVPLNAWSRTKIPDPTISIRSLRIDGQRVFVRTYRVTRDSSGRALGEGGVPVIVLVHGIGVSARYFIPLANALADFADVLMLDLPGFSTLPVPKKALGIDGFADVLAAVIEAEGVRDPVILGHSMGAQVVIAALARHHDLAGRILLLGPPVNSAERSLVRVGARFIQSSLLEPLRVGLVAIPAYLMCGPHWFAEVLPAMLGFPVEDVIARTSCLVVLVRGEHDYVAPRDWLASLAEAAGGAAEIHTVDHAAHSVMYRHHDIIAHRLIQLAATASPLGGDRVREADVWAAAERLDVDTSGIETAYDLLEHVLPTSEHQRDESVIAIGSRRMRERRRGSLVEAWHVVAAQAMDAARASIGSGQWRSVTPGDYAHSVRQEGRNMAEAAREAWTLLRHGSTDAPGAGEGEPLTPYPVYLLSGMTQTWRIWSRLAERLRASGCDVRPIKGLGRSLATIDELARRVGDQLAHDDATDAVLVAHSKGGLVAKAVLLGDQGARVRRVIAAGTPWSGSALAGLAPWWAPARMLSPDARELRELAEHREVNGRIWTVSASFDQQVPNGTTLDGSRDWRLATPGHNHLTDSPEALAAIEALLAEDAAT</sequence>
<dbReference type="RefSeq" id="WP_191071366.1">
    <property type="nucleotide sequence ID" value="NZ_CP060506.1"/>
</dbReference>
<gene>
    <name evidence="2" type="ORF">H8R10_03555</name>
</gene>
<keyword evidence="2" id="KW-0378">Hydrolase</keyword>
<dbReference type="Gene3D" id="3.40.50.1820">
    <property type="entry name" value="alpha/beta hydrolase"/>
    <property type="match status" value="2"/>
</dbReference>
<keyword evidence="3" id="KW-1185">Reference proteome</keyword>
<dbReference type="EMBL" id="JACRUO010000001">
    <property type="protein sequence ID" value="MBD3689307.1"/>
    <property type="molecule type" value="Genomic_DNA"/>
</dbReference>
<protein>
    <submittedName>
        <fullName evidence="2">Alpha/beta fold hydrolase</fullName>
    </submittedName>
</protein>
<organism evidence="2 3">
    <name type="scientific">Nanchangia anserum</name>
    <dbReference type="NCBI Taxonomy" id="2692125"/>
    <lineage>
        <taxon>Bacteria</taxon>
        <taxon>Bacillati</taxon>
        <taxon>Actinomycetota</taxon>
        <taxon>Actinomycetes</taxon>
        <taxon>Actinomycetales</taxon>
        <taxon>Actinomycetaceae</taxon>
        <taxon>Nanchangia</taxon>
    </lineage>
</organism>
<feature type="domain" description="AB hydrolase-1" evidence="1">
    <location>
        <begin position="57"/>
        <end position="265"/>
    </location>
</feature>
<dbReference type="PANTHER" id="PTHR43194:SF5">
    <property type="entry name" value="PIMELOYL-[ACYL-CARRIER PROTEIN] METHYL ESTER ESTERASE"/>
    <property type="match status" value="1"/>
</dbReference>
<evidence type="ECO:0000313" key="2">
    <source>
        <dbReference type="EMBL" id="MBD3689307.1"/>
    </source>
</evidence>
<dbReference type="PANTHER" id="PTHR43194">
    <property type="entry name" value="HYDROLASE ALPHA/BETA FOLD FAMILY"/>
    <property type="match status" value="1"/>
</dbReference>